<dbReference type="PANTHER" id="PTHR10826">
    <property type="entry name" value="COMPLEMENT COMPONENT 1"/>
    <property type="match status" value="1"/>
</dbReference>
<feature type="compositionally biased region" description="Basic and acidic residues" evidence="1">
    <location>
        <begin position="167"/>
        <end position="187"/>
    </location>
</feature>
<evidence type="ECO:0000256" key="1">
    <source>
        <dbReference type="SAM" id="MobiDB-lite"/>
    </source>
</evidence>
<dbReference type="Proteomes" id="UP001141434">
    <property type="component" value="Unassembled WGS sequence"/>
</dbReference>
<dbReference type="InterPro" id="IPR003428">
    <property type="entry name" value="MAM33"/>
</dbReference>
<comment type="caution">
    <text evidence="2">The sequence shown here is derived from an EMBL/GenBank/DDBJ whole genome shotgun (WGS) entry which is preliminary data.</text>
</comment>
<evidence type="ECO:0000313" key="2">
    <source>
        <dbReference type="EMBL" id="KAJ5115043.1"/>
    </source>
</evidence>
<reference evidence="2" key="2">
    <citation type="journal article" date="2023" name="IMA Fungus">
        <title>Comparative genomic study of the Penicillium genus elucidates a diverse pangenome and 15 lateral gene transfer events.</title>
        <authorList>
            <person name="Petersen C."/>
            <person name="Sorensen T."/>
            <person name="Nielsen M.R."/>
            <person name="Sondergaard T.E."/>
            <person name="Sorensen J.L."/>
            <person name="Fitzpatrick D.A."/>
            <person name="Frisvad J.C."/>
            <person name="Nielsen K.L."/>
        </authorList>
    </citation>
    <scope>NUCLEOTIDE SEQUENCE</scope>
    <source>
        <strain evidence="2">IBT 34128</strain>
    </source>
</reference>
<organism evidence="2 3">
    <name type="scientific">Penicillium alfredii</name>
    <dbReference type="NCBI Taxonomy" id="1506179"/>
    <lineage>
        <taxon>Eukaryota</taxon>
        <taxon>Fungi</taxon>
        <taxon>Dikarya</taxon>
        <taxon>Ascomycota</taxon>
        <taxon>Pezizomycotina</taxon>
        <taxon>Eurotiomycetes</taxon>
        <taxon>Eurotiomycetidae</taxon>
        <taxon>Eurotiales</taxon>
        <taxon>Aspergillaceae</taxon>
        <taxon>Penicillium</taxon>
    </lineage>
</organism>
<keyword evidence="3" id="KW-1185">Reference proteome</keyword>
<evidence type="ECO:0000313" key="3">
    <source>
        <dbReference type="Proteomes" id="UP001141434"/>
    </source>
</evidence>
<dbReference type="InterPro" id="IPR036561">
    <property type="entry name" value="MAM33_sf"/>
</dbReference>
<dbReference type="RefSeq" id="XP_056516235.1">
    <property type="nucleotide sequence ID" value="XM_056651385.1"/>
</dbReference>
<dbReference type="AlphaFoldDB" id="A0A9W9GAB3"/>
<feature type="region of interest" description="Disordered" evidence="1">
    <location>
        <begin position="145"/>
        <end position="195"/>
    </location>
</feature>
<dbReference type="GeneID" id="81390553"/>
<accession>A0A9W9GAB3</accession>
<dbReference type="OrthoDB" id="278212at2759"/>
<gene>
    <name evidence="2" type="ORF">NUU61_000802</name>
</gene>
<proteinExistence type="predicted"/>
<protein>
    <submittedName>
        <fullName evidence="2">Regulatory protein SUAPRGA1</fullName>
    </submittedName>
</protein>
<dbReference type="PANTHER" id="PTHR10826:SF1">
    <property type="entry name" value="COMPLEMENT COMPONENT 1 Q SUBCOMPONENT-BINDING PROTEIN, MITOCHONDRIAL"/>
    <property type="match status" value="1"/>
</dbReference>
<reference evidence="2" key="1">
    <citation type="submission" date="2022-11" db="EMBL/GenBank/DDBJ databases">
        <authorList>
            <person name="Petersen C."/>
        </authorList>
    </citation>
    <scope>NUCLEOTIDE SEQUENCE</scope>
    <source>
        <strain evidence="2">IBT 34128</strain>
    </source>
</reference>
<name>A0A9W9GAB3_9EURO</name>
<dbReference type="SUPFAM" id="SSF54529">
    <property type="entry name" value="Mitochondrial glycoprotein MAM33-like"/>
    <property type="match status" value="1"/>
</dbReference>
<dbReference type="Gene3D" id="3.10.280.10">
    <property type="entry name" value="Mitochondrial glycoprotein"/>
    <property type="match status" value="1"/>
</dbReference>
<sequence>MLSLRTIARSVPRAIPRSIAGSALRPVSRIPSALPQPWKQTIKPAYAAFSTSSIRKEPASEGDVDLLSKLNEELSHESETDPSELKDQQESIDAFLKDGNWQVKDVEGEQEVVLSKKFGNETIRITFTVADINNLSEQEFEDNALGDEDDFSGHQSINQGRGNDIAQHSEDRVSPADRELDDLDRMPEPSFPSRVNITVEKPNQGALLIQTTAQDGAIQIEDVSHFSKPELAHAQTAEKDWTRQNLYAGPAFENLDEELQALWERYLADRGIDSALASLVPDYIAVKEQKEYVRWLSSVKNFIGA</sequence>
<dbReference type="GO" id="GO:0005759">
    <property type="term" value="C:mitochondrial matrix"/>
    <property type="evidence" value="ECO:0007669"/>
    <property type="project" value="InterPro"/>
</dbReference>
<dbReference type="EMBL" id="JAPMSZ010000001">
    <property type="protein sequence ID" value="KAJ5115043.1"/>
    <property type="molecule type" value="Genomic_DNA"/>
</dbReference>
<dbReference type="Pfam" id="PF02330">
    <property type="entry name" value="MAM33"/>
    <property type="match status" value="1"/>
</dbReference>
<dbReference type="GO" id="GO:0042256">
    <property type="term" value="P:cytosolic ribosome assembly"/>
    <property type="evidence" value="ECO:0007669"/>
    <property type="project" value="TreeGrafter"/>
</dbReference>